<dbReference type="Proteomes" id="UP000295244">
    <property type="component" value="Unassembled WGS sequence"/>
</dbReference>
<evidence type="ECO:0000256" key="7">
    <source>
        <dbReference type="ARBA" id="ARBA00022679"/>
    </source>
</evidence>
<evidence type="ECO:0000256" key="6">
    <source>
        <dbReference type="ARBA" id="ARBA00022553"/>
    </source>
</evidence>
<dbReference type="OrthoDB" id="9757990at2"/>
<dbReference type="AlphaFoldDB" id="A0A4R1BFX5"/>
<dbReference type="InterPro" id="IPR004358">
    <property type="entry name" value="Sig_transdc_His_kin-like_C"/>
</dbReference>
<keyword evidence="11" id="KW-0067">ATP-binding</keyword>
<dbReference type="SUPFAM" id="SSF158472">
    <property type="entry name" value="HAMP domain-like"/>
    <property type="match status" value="1"/>
</dbReference>
<keyword evidence="8 16" id="KW-0812">Transmembrane</keyword>
<evidence type="ECO:0000256" key="2">
    <source>
        <dbReference type="ARBA" id="ARBA00001968"/>
    </source>
</evidence>
<dbReference type="EMBL" id="SKBU01000019">
    <property type="protein sequence ID" value="TCJ16037.1"/>
    <property type="molecule type" value="Genomic_DNA"/>
</dbReference>
<gene>
    <name evidence="19" type="ORF">E0L93_11170</name>
</gene>
<feature type="transmembrane region" description="Helical" evidence="16">
    <location>
        <begin position="195"/>
        <end position="215"/>
    </location>
</feature>
<dbReference type="SMART" id="SM00304">
    <property type="entry name" value="HAMP"/>
    <property type="match status" value="1"/>
</dbReference>
<keyword evidence="7" id="KW-0808">Transferase</keyword>
<evidence type="ECO:0000256" key="13">
    <source>
        <dbReference type="ARBA" id="ARBA00023012"/>
    </source>
</evidence>
<evidence type="ECO:0000256" key="11">
    <source>
        <dbReference type="ARBA" id="ARBA00022840"/>
    </source>
</evidence>
<evidence type="ECO:0000256" key="14">
    <source>
        <dbReference type="ARBA" id="ARBA00023136"/>
    </source>
</evidence>
<dbReference type="InterPro" id="IPR003661">
    <property type="entry name" value="HisK_dim/P_dom"/>
</dbReference>
<dbReference type="GO" id="GO:0000155">
    <property type="term" value="F:phosphorelay sensor kinase activity"/>
    <property type="evidence" value="ECO:0007669"/>
    <property type="project" value="InterPro"/>
</dbReference>
<dbReference type="GO" id="GO:0030295">
    <property type="term" value="F:protein kinase activator activity"/>
    <property type="evidence" value="ECO:0007669"/>
    <property type="project" value="TreeGrafter"/>
</dbReference>
<dbReference type="InterPro" id="IPR036097">
    <property type="entry name" value="HisK_dim/P_sf"/>
</dbReference>
<comment type="cofactor">
    <cofactor evidence="2">
        <name>a divalent metal cation</name>
        <dbReference type="ChEBI" id="CHEBI:60240"/>
    </cofactor>
</comment>
<dbReference type="Pfam" id="PF02518">
    <property type="entry name" value="HATPase_c"/>
    <property type="match status" value="1"/>
</dbReference>
<dbReference type="InterPro" id="IPR035965">
    <property type="entry name" value="PAS-like_dom_sf"/>
</dbReference>
<comment type="catalytic activity">
    <reaction evidence="1">
        <text>ATP + protein L-histidine = ADP + protein N-phospho-L-histidine.</text>
        <dbReference type="EC" id="2.7.13.3"/>
    </reaction>
</comment>
<dbReference type="PRINTS" id="PR00344">
    <property type="entry name" value="BCTRLSENSOR"/>
</dbReference>
<evidence type="ECO:0000256" key="9">
    <source>
        <dbReference type="ARBA" id="ARBA00022741"/>
    </source>
</evidence>
<dbReference type="Gene3D" id="3.30.450.20">
    <property type="entry name" value="PAS domain"/>
    <property type="match status" value="1"/>
</dbReference>
<evidence type="ECO:0000256" key="8">
    <source>
        <dbReference type="ARBA" id="ARBA00022692"/>
    </source>
</evidence>
<keyword evidence="9" id="KW-0547">Nucleotide-binding</keyword>
<protein>
    <recommendedName>
        <fullName evidence="15">Sensor-like histidine kinase SenX3</fullName>
        <ecNumber evidence="5">2.7.13.3</ecNumber>
    </recommendedName>
</protein>
<feature type="domain" description="Histidine kinase" evidence="17">
    <location>
        <begin position="379"/>
        <end position="589"/>
    </location>
</feature>
<organism evidence="19 20">
    <name type="scientific">Rubrobacter taiwanensis</name>
    <dbReference type="NCBI Taxonomy" id="185139"/>
    <lineage>
        <taxon>Bacteria</taxon>
        <taxon>Bacillati</taxon>
        <taxon>Actinomycetota</taxon>
        <taxon>Rubrobacteria</taxon>
        <taxon>Rubrobacterales</taxon>
        <taxon>Rubrobacteraceae</taxon>
        <taxon>Rubrobacter</taxon>
    </lineage>
</organism>
<keyword evidence="12 16" id="KW-1133">Transmembrane helix</keyword>
<dbReference type="InterPro" id="IPR003660">
    <property type="entry name" value="HAMP_dom"/>
</dbReference>
<dbReference type="SMART" id="SM00387">
    <property type="entry name" value="HATPase_c"/>
    <property type="match status" value="1"/>
</dbReference>
<keyword evidence="20" id="KW-1185">Reference proteome</keyword>
<dbReference type="SUPFAM" id="SSF55785">
    <property type="entry name" value="PYP-like sensor domain (PAS domain)"/>
    <property type="match status" value="1"/>
</dbReference>
<dbReference type="FunFam" id="3.30.565.10:FF:000006">
    <property type="entry name" value="Sensor histidine kinase WalK"/>
    <property type="match status" value="1"/>
</dbReference>
<dbReference type="EC" id="2.7.13.3" evidence="5"/>
<dbReference type="CDD" id="cd00075">
    <property type="entry name" value="HATPase"/>
    <property type="match status" value="1"/>
</dbReference>
<keyword evidence="13" id="KW-0902">Two-component regulatory system</keyword>
<dbReference type="GO" id="GO:0000156">
    <property type="term" value="F:phosphorelay response regulator activity"/>
    <property type="evidence" value="ECO:0007669"/>
    <property type="project" value="TreeGrafter"/>
</dbReference>
<dbReference type="CDD" id="cd06225">
    <property type="entry name" value="HAMP"/>
    <property type="match status" value="1"/>
</dbReference>
<proteinExistence type="predicted"/>
<evidence type="ECO:0000259" key="18">
    <source>
        <dbReference type="PROSITE" id="PS50885"/>
    </source>
</evidence>
<dbReference type="Pfam" id="PF00512">
    <property type="entry name" value="HisKA"/>
    <property type="match status" value="1"/>
</dbReference>
<dbReference type="Gene3D" id="3.30.565.10">
    <property type="entry name" value="Histidine kinase-like ATPase, C-terminal domain"/>
    <property type="match status" value="1"/>
</dbReference>
<dbReference type="GO" id="GO:0007234">
    <property type="term" value="P:osmosensory signaling via phosphorelay pathway"/>
    <property type="evidence" value="ECO:0007669"/>
    <property type="project" value="TreeGrafter"/>
</dbReference>
<dbReference type="SMART" id="SM00091">
    <property type="entry name" value="PAS"/>
    <property type="match status" value="1"/>
</dbReference>
<evidence type="ECO:0000313" key="19">
    <source>
        <dbReference type="EMBL" id="TCJ16037.1"/>
    </source>
</evidence>
<dbReference type="SUPFAM" id="SSF47384">
    <property type="entry name" value="Homodimeric domain of signal transducing histidine kinase"/>
    <property type="match status" value="1"/>
</dbReference>
<evidence type="ECO:0000256" key="16">
    <source>
        <dbReference type="SAM" id="Phobius"/>
    </source>
</evidence>
<keyword evidence="6" id="KW-0597">Phosphoprotein</keyword>
<evidence type="ECO:0000256" key="1">
    <source>
        <dbReference type="ARBA" id="ARBA00000085"/>
    </source>
</evidence>
<keyword evidence="10 19" id="KW-0418">Kinase</keyword>
<evidence type="ECO:0000256" key="15">
    <source>
        <dbReference type="ARBA" id="ARBA00039401"/>
    </source>
</evidence>
<comment type="caution">
    <text evidence="19">The sequence shown here is derived from an EMBL/GenBank/DDBJ whole genome shotgun (WGS) entry which is preliminary data.</text>
</comment>
<dbReference type="CDD" id="cd00082">
    <property type="entry name" value="HisKA"/>
    <property type="match status" value="1"/>
</dbReference>
<evidence type="ECO:0000256" key="10">
    <source>
        <dbReference type="ARBA" id="ARBA00022777"/>
    </source>
</evidence>
<dbReference type="InterPro" id="IPR003594">
    <property type="entry name" value="HATPase_dom"/>
</dbReference>
<evidence type="ECO:0000256" key="5">
    <source>
        <dbReference type="ARBA" id="ARBA00012438"/>
    </source>
</evidence>
<sequence>MFSARKGFGKVPKKRRGWSRFRPRAGIRLWLTALFVLITALAVFTAYAFVSPRIEDTLRQTSEANFSQVGEGFVALVEELREENRTLTPEVIESYATSRGVQWGVVLGDGGQIVNGTLDNWDQNVVERAVASGRPQQSIEPIETGEREGQELATYAAPVNLQGQRDAGAAVVFVRYITQSDSDNVTAAIRSIERIALLAGALALLIAGVAGYLVADQISRRISRLGLAAQRLARGNFDERIKTRLRDEVGSLGETFNSMAASLQAAFRQIQVEKERGQTILNGMTDAVVGVDRDLNTTFLNQRARELLAASDQDFQRRLYEILAKARFAGEPVTEPEVHSAEKIIEVRAAPLEDGALAILRDVTEERRIEKAKAEFIANASHELKTPLFALSGYLEMLEDEEDEEVRKSFLQDMKLQTERLQNLARTLLDLSRLDSGAVTFRLEDVDLEELLYEARSAFRYAEREIRVRAEEGVPQVRTDPIQLQRVISILLDNAIKYSPEDEPVELELSRNGEKAEIRVIDHGCGIPEQDVPHIFERFYRAHGSSRADGTGLGLALAHEISTHLGAEIRVQSEPDAGSTFTLALPLNKT</sequence>
<name>A0A4R1BFX5_9ACTN</name>
<reference evidence="19 20" key="1">
    <citation type="submission" date="2019-03" db="EMBL/GenBank/DDBJ databases">
        <title>Whole genome sequence of a novel Rubrobacter taiwanensis strain, isolated from Yellowstone National Park.</title>
        <authorList>
            <person name="Freed S."/>
            <person name="Ramaley R.F."/>
            <person name="Kyndt J.A."/>
        </authorList>
    </citation>
    <scope>NUCLEOTIDE SEQUENCE [LARGE SCALE GENOMIC DNA]</scope>
    <source>
        <strain evidence="19 20">Yellowstone</strain>
    </source>
</reference>
<evidence type="ECO:0000313" key="20">
    <source>
        <dbReference type="Proteomes" id="UP000295244"/>
    </source>
</evidence>
<dbReference type="InterPro" id="IPR000014">
    <property type="entry name" value="PAS"/>
</dbReference>
<dbReference type="FunFam" id="1.10.287.130:FF:000001">
    <property type="entry name" value="Two-component sensor histidine kinase"/>
    <property type="match status" value="1"/>
</dbReference>
<dbReference type="SMART" id="SM00388">
    <property type="entry name" value="HisKA"/>
    <property type="match status" value="1"/>
</dbReference>
<dbReference type="PROSITE" id="PS50109">
    <property type="entry name" value="HIS_KIN"/>
    <property type="match status" value="1"/>
</dbReference>
<dbReference type="GO" id="GO:0005886">
    <property type="term" value="C:plasma membrane"/>
    <property type="evidence" value="ECO:0007669"/>
    <property type="project" value="UniProtKB-SubCell"/>
</dbReference>
<dbReference type="Pfam" id="PF00672">
    <property type="entry name" value="HAMP"/>
    <property type="match status" value="1"/>
</dbReference>
<evidence type="ECO:0000256" key="12">
    <source>
        <dbReference type="ARBA" id="ARBA00022989"/>
    </source>
</evidence>
<feature type="domain" description="HAMP" evidence="18">
    <location>
        <begin position="216"/>
        <end position="268"/>
    </location>
</feature>
<dbReference type="PANTHER" id="PTHR42878:SF7">
    <property type="entry name" value="SENSOR HISTIDINE KINASE GLRK"/>
    <property type="match status" value="1"/>
</dbReference>
<dbReference type="InterPro" id="IPR005467">
    <property type="entry name" value="His_kinase_dom"/>
</dbReference>
<dbReference type="Gene3D" id="6.10.340.10">
    <property type="match status" value="1"/>
</dbReference>
<dbReference type="SUPFAM" id="SSF55874">
    <property type="entry name" value="ATPase domain of HSP90 chaperone/DNA topoisomerase II/histidine kinase"/>
    <property type="match status" value="1"/>
</dbReference>
<dbReference type="GO" id="GO:0005524">
    <property type="term" value="F:ATP binding"/>
    <property type="evidence" value="ECO:0007669"/>
    <property type="project" value="UniProtKB-KW"/>
</dbReference>
<evidence type="ECO:0000256" key="3">
    <source>
        <dbReference type="ARBA" id="ARBA00004141"/>
    </source>
</evidence>
<dbReference type="GO" id="GO:0005509">
    <property type="term" value="F:calcium ion binding"/>
    <property type="evidence" value="ECO:0007669"/>
    <property type="project" value="UniProtKB-ARBA"/>
</dbReference>
<dbReference type="InterPro" id="IPR050351">
    <property type="entry name" value="BphY/WalK/GraS-like"/>
</dbReference>
<dbReference type="PANTHER" id="PTHR42878">
    <property type="entry name" value="TWO-COMPONENT HISTIDINE KINASE"/>
    <property type="match status" value="1"/>
</dbReference>
<keyword evidence="14 16" id="KW-0472">Membrane</keyword>
<dbReference type="PROSITE" id="PS50885">
    <property type="entry name" value="HAMP"/>
    <property type="match status" value="1"/>
</dbReference>
<dbReference type="Gene3D" id="1.10.287.130">
    <property type="match status" value="1"/>
</dbReference>
<accession>A0A4R1BFX5</accession>
<dbReference type="InterPro" id="IPR036890">
    <property type="entry name" value="HATPase_C_sf"/>
</dbReference>
<evidence type="ECO:0000259" key="17">
    <source>
        <dbReference type="PROSITE" id="PS50109"/>
    </source>
</evidence>
<evidence type="ECO:0000256" key="4">
    <source>
        <dbReference type="ARBA" id="ARBA00004236"/>
    </source>
</evidence>
<comment type="subcellular location">
    <subcellularLocation>
        <location evidence="4">Cell membrane</location>
    </subcellularLocation>
    <subcellularLocation>
        <location evidence="3">Membrane</location>
        <topology evidence="3">Multi-pass membrane protein</topology>
    </subcellularLocation>
</comment>